<sequence>MKIDKKTAIARRNQQLGGAVLGVNNTHFATINLNKNIWWFDIPVGRLKIGQYEWVHLLMHNHVTDELHHLRVPTLYLRTHEEGLVTRNKGSRNATVSLELSADRDSLFQDVRPTGTGVRFAEFVQA</sequence>
<dbReference type="Proteomes" id="UP001143328">
    <property type="component" value="Unassembled WGS sequence"/>
</dbReference>
<organism evidence="1 2">
    <name type="scientific">Pseudomonas turukhanskensis</name>
    <dbReference type="NCBI Taxonomy" id="1806536"/>
    <lineage>
        <taxon>Bacteria</taxon>
        <taxon>Pseudomonadati</taxon>
        <taxon>Pseudomonadota</taxon>
        <taxon>Gammaproteobacteria</taxon>
        <taxon>Pseudomonadales</taxon>
        <taxon>Pseudomonadaceae</taxon>
        <taxon>Pseudomonas</taxon>
    </lineage>
</organism>
<dbReference type="AlphaFoldDB" id="A0A9W6KC61"/>
<dbReference type="EMBL" id="BSFN01000019">
    <property type="protein sequence ID" value="GLK91324.1"/>
    <property type="molecule type" value="Genomic_DNA"/>
</dbReference>
<proteinExistence type="predicted"/>
<dbReference type="RefSeq" id="WP_271197568.1">
    <property type="nucleotide sequence ID" value="NZ_BSFN01000019.1"/>
</dbReference>
<evidence type="ECO:0000313" key="2">
    <source>
        <dbReference type="Proteomes" id="UP001143328"/>
    </source>
</evidence>
<gene>
    <name evidence="1" type="ORF">GCM10017655_43880</name>
</gene>
<reference evidence="1" key="1">
    <citation type="journal article" date="2014" name="Int. J. Syst. Evol. Microbiol.">
        <title>Complete genome sequence of Corynebacterium casei LMG S-19264T (=DSM 44701T), isolated from a smear-ripened cheese.</title>
        <authorList>
            <consortium name="US DOE Joint Genome Institute (JGI-PGF)"/>
            <person name="Walter F."/>
            <person name="Albersmeier A."/>
            <person name="Kalinowski J."/>
            <person name="Ruckert C."/>
        </authorList>
    </citation>
    <scope>NUCLEOTIDE SEQUENCE</scope>
    <source>
        <strain evidence="1">VKM B-2935</strain>
    </source>
</reference>
<reference evidence="1" key="2">
    <citation type="submission" date="2023-01" db="EMBL/GenBank/DDBJ databases">
        <authorList>
            <person name="Sun Q."/>
            <person name="Evtushenko L."/>
        </authorList>
    </citation>
    <scope>NUCLEOTIDE SEQUENCE</scope>
    <source>
        <strain evidence="1">VKM B-2935</strain>
    </source>
</reference>
<name>A0A9W6KC61_9PSED</name>
<protein>
    <submittedName>
        <fullName evidence="1">Uncharacterized protein</fullName>
    </submittedName>
</protein>
<comment type="caution">
    <text evidence="1">The sequence shown here is derived from an EMBL/GenBank/DDBJ whole genome shotgun (WGS) entry which is preliminary data.</text>
</comment>
<evidence type="ECO:0000313" key="1">
    <source>
        <dbReference type="EMBL" id="GLK91324.1"/>
    </source>
</evidence>
<keyword evidence="2" id="KW-1185">Reference proteome</keyword>
<accession>A0A9W6KC61</accession>